<dbReference type="EMBL" id="CAJMWW010000660">
    <property type="protein sequence ID" value="CAE6480754.1"/>
    <property type="molecule type" value="Genomic_DNA"/>
</dbReference>
<sequence>MSFSNTNLQSSGVALDGISVVSGALVAFNQGISHVPQSQDDVLTFMLHSMLATNEKQSNFQDPQAWQVSLVYSFRDFQLAMYGIGFKSESELEWDTTTLSSDSTLSKVIVDKIDGESRDAVEQAMKSIGKSNNEEALRLLSSAAKDAQGKKVTLITGFCSKRTDASVIKLHGYFANTSDSNNNVLESGITQGTEISHVYMEAKLKYSVANHLRDRVKNKVGKHYRSDIKHVRY</sequence>
<name>A0A8H3H4N7_9AGAM</name>
<organism evidence="1 2">
    <name type="scientific">Rhizoctonia solani</name>
    <dbReference type="NCBI Taxonomy" id="456999"/>
    <lineage>
        <taxon>Eukaryota</taxon>
        <taxon>Fungi</taxon>
        <taxon>Dikarya</taxon>
        <taxon>Basidiomycota</taxon>
        <taxon>Agaricomycotina</taxon>
        <taxon>Agaricomycetes</taxon>
        <taxon>Cantharellales</taxon>
        <taxon>Ceratobasidiaceae</taxon>
        <taxon>Rhizoctonia</taxon>
    </lineage>
</organism>
<proteinExistence type="predicted"/>
<evidence type="ECO:0000313" key="1">
    <source>
        <dbReference type="EMBL" id="CAE6480754.1"/>
    </source>
</evidence>
<dbReference type="AlphaFoldDB" id="A0A8H3H4N7"/>
<protein>
    <submittedName>
        <fullName evidence="1">Uncharacterized protein</fullName>
    </submittedName>
</protein>
<dbReference type="Proteomes" id="UP000663841">
    <property type="component" value="Unassembled WGS sequence"/>
</dbReference>
<evidence type="ECO:0000313" key="2">
    <source>
        <dbReference type="Proteomes" id="UP000663841"/>
    </source>
</evidence>
<reference evidence="1" key="1">
    <citation type="submission" date="2021-01" db="EMBL/GenBank/DDBJ databases">
        <authorList>
            <person name="Kaushik A."/>
        </authorList>
    </citation>
    <scope>NUCLEOTIDE SEQUENCE</scope>
    <source>
        <strain evidence="1">AG3-T5</strain>
    </source>
</reference>
<accession>A0A8H3H4N7</accession>
<gene>
    <name evidence="1" type="ORF">RDB_LOCUS206739</name>
</gene>
<comment type="caution">
    <text evidence="1">The sequence shown here is derived from an EMBL/GenBank/DDBJ whole genome shotgun (WGS) entry which is preliminary data.</text>
</comment>